<evidence type="ECO:0000313" key="2">
    <source>
        <dbReference type="Proteomes" id="UP000037175"/>
    </source>
</evidence>
<name>A0A0L6W2U4_9FIRM</name>
<gene>
    <name evidence="1" type="ORF">Tfer_2038</name>
</gene>
<organism evidence="1 2">
    <name type="scientific">Thermincola ferriacetica</name>
    <dbReference type="NCBI Taxonomy" id="281456"/>
    <lineage>
        <taxon>Bacteria</taxon>
        <taxon>Bacillati</taxon>
        <taxon>Bacillota</taxon>
        <taxon>Clostridia</taxon>
        <taxon>Eubacteriales</taxon>
        <taxon>Thermincolaceae</taxon>
        <taxon>Thermincola</taxon>
    </lineage>
</organism>
<proteinExistence type="predicted"/>
<dbReference type="EMBL" id="LGTE01000013">
    <property type="protein sequence ID" value="KNZ69399.1"/>
    <property type="molecule type" value="Genomic_DNA"/>
</dbReference>
<keyword evidence="2" id="KW-1185">Reference proteome</keyword>
<dbReference type="Proteomes" id="UP000037175">
    <property type="component" value="Unassembled WGS sequence"/>
</dbReference>
<reference evidence="2" key="1">
    <citation type="submission" date="2015-07" db="EMBL/GenBank/DDBJ databases">
        <title>Complete Genome of Thermincola ferriacetica strain Z-0001T.</title>
        <authorList>
            <person name="Lusk B."/>
            <person name="Badalamenti J.P."/>
            <person name="Parameswaran P."/>
            <person name="Bond D.R."/>
            <person name="Torres C.I."/>
        </authorList>
    </citation>
    <scope>NUCLEOTIDE SEQUENCE [LARGE SCALE GENOMIC DNA]</scope>
    <source>
        <strain evidence="2">Z-0001</strain>
    </source>
</reference>
<accession>A0A0L6W2U4</accession>
<sequence length="84" mass="9624">MKLKLVKAKSFTLWDASNRKLRKIINAGEVVDVPMNEAEYLLGTGLFTTDLEEPVYDPEEEDIREASEEANKAFQMYRKEALKG</sequence>
<evidence type="ECO:0000313" key="1">
    <source>
        <dbReference type="EMBL" id="KNZ69399.1"/>
    </source>
</evidence>
<dbReference type="AlphaFoldDB" id="A0A0L6W2U4"/>
<comment type="caution">
    <text evidence="1">The sequence shown here is derived from an EMBL/GenBank/DDBJ whole genome shotgun (WGS) entry which is preliminary data.</text>
</comment>
<dbReference type="RefSeq" id="WP_052218223.1">
    <property type="nucleotide sequence ID" value="NZ_LGTE01000013.1"/>
</dbReference>
<protein>
    <submittedName>
        <fullName evidence="1">Uncharacterized protein</fullName>
    </submittedName>
</protein>